<dbReference type="Proteomes" id="UP000004597">
    <property type="component" value="Unassembled WGS sequence"/>
</dbReference>
<protein>
    <recommendedName>
        <fullName evidence="1">Glycosyltransferase GT-D fold domain-containing protein</fullName>
    </recommendedName>
</protein>
<dbReference type="EMBL" id="AFXP01000003">
    <property type="protein sequence ID" value="EHG17040.1"/>
    <property type="molecule type" value="Genomic_DNA"/>
</dbReference>
<dbReference type="Pfam" id="PF08759">
    <property type="entry name" value="GT-D"/>
    <property type="match status" value="1"/>
</dbReference>
<comment type="caution">
    <text evidence="2">The sequence shown here is derived from an EMBL/GenBank/DDBJ whole genome shotgun (WGS) entry which is preliminary data.</text>
</comment>
<dbReference type="InterPro" id="IPR014869">
    <property type="entry name" value="GT-D"/>
</dbReference>
<keyword evidence="3" id="KW-1185">Reference proteome</keyword>
<dbReference type="GeneID" id="66731155"/>
<proteinExistence type="predicted"/>
<evidence type="ECO:0000259" key="1">
    <source>
        <dbReference type="Pfam" id="PF08759"/>
    </source>
</evidence>
<feature type="domain" description="Glycosyltransferase GT-D fold" evidence="1">
    <location>
        <begin position="48"/>
        <end position="271"/>
    </location>
</feature>
<sequence>MIKRLFKSLCWRLYYRPFGTYKLNQWKKPEIDDIYISLEKLIQSNKSLARFGNGEFDIIWGLSEGFQKPSESLGVRLKEILHSHSDNLLIGITDFYHHIPNLRPHEQTFAYTWTRENANRIIKLLGQGGNYVNTYVSRPYSSYTDVDVAAYIDKFKMIWNEKPLYVIEGEKCRVGVGNNLFDNALYVKRIEAPAENAWDKYDDILDAAKKLIPKGSIIFMALGATATVLAYDLAALGYKAMDLGHLDIEYEYYRHKATGKMKIPGKYVNEVEGGSEVDDLILDDDFKKSILCVIK</sequence>
<reference evidence="2 3" key="1">
    <citation type="submission" date="2011-10" db="EMBL/GenBank/DDBJ databases">
        <title>The Genome Sequence of Prevotella histicola F0411.</title>
        <authorList>
            <consortium name="The Broad Institute Genome Sequencing Platform"/>
            <person name="Earl A."/>
            <person name="Ward D."/>
            <person name="Feldgarden M."/>
            <person name="Gevers D."/>
            <person name="Izard J."/>
            <person name="Ganesan A."/>
            <person name="Blanton J.M."/>
            <person name="Baranova O.V."/>
            <person name="Tanner A.C."/>
            <person name="Mathney J.M.J."/>
            <person name="Dewhirst F.E."/>
            <person name="Young S.K."/>
            <person name="Zeng Q."/>
            <person name="Gargeya S."/>
            <person name="Fitzgerald M."/>
            <person name="Haas B."/>
            <person name="Abouelleil A."/>
            <person name="Alvarado L."/>
            <person name="Arachchi H.M."/>
            <person name="Berlin A."/>
            <person name="Brown A."/>
            <person name="Chapman S.B."/>
            <person name="Chen Z."/>
            <person name="Dunbar C."/>
            <person name="Freedman E."/>
            <person name="Gearin G."/>
            <person name="Gellesch M."/>
            <person name="Goldberg J."/>
            <person name="Griggs A."/>
            <person name="Gujja S."/>
            <person name="Heiman D."/>
            <person name="Howarth C."/>
            <person name="Larson L."/>
            <person name="Lui A."/>
            <person name="MacDonald P.J.P."/>
            <person name="Montmayeur A."/>
            <person name="Murphy C."/>
            <person name="Neiman D."/>
            <person name="Pearson M."/>
            <person name="Priest M."/>
            <person name="Roberts A."/>
            <person name="Saif S."/>
            <person name="Shea T."/>
            <person name="Shenoy N."/>
            <person name="Sisk P."/>
            <person name="Stolte C."/>
            <person name="Sykes S."/>
            <person name="Wortman J."/>
            <person name="Nusbaum C."/>
            <person name="Birren B."/>
        </authorList>
    </citation>
    <scope>NUCLEOTIDE SEQUENCE [LARGE SCALE GENOMIC DNA]</scope>
    <source>
        <strain evidence="2 3">F0411</strain>
    </source>
</reference>
<dbReference type="HOGENOM" id="CLU_057485_1_0_10"/>
<organism evidence="2 3">
    <name type="scientific">Prevotella histicola F0411</name>
    <dbReference type="NCBI Taxonomy" id="857291"/>
    <lineage>
        <taxon>Bacteria</taxon>
        <taxon>Pseudomonadati</taxon>
        <taxon>Bacteroidota</taxon>
        <taxon>Bacteroidia</taxon>
        <taxon>Bacteroidales</taxon>
        <taxon>Prevotellaceae</taxon>
        <taxon>Prevotella</taxon>
    </lineage>
</organism>
<dbReference type="AlphaFoldDB" id="G6AE41"/>
<dbReference type="RefSeq" id="WP_008822286.1">
    <property type="nucleotide sequence ID" value="NZ_JH376762.1"/>
</dbReference>
<evidence type="ECO:0000313" key="3">
    <source>
        <dbReference type="Proteomes" id="UP000004597"/>
    </source>
</evidence>
<name>G6AE41_9BACT</name>
<dbReference type="STRING" id="857291.HMPREF9138_00368"/>
<gene>
    <name evidence="2" type="ORF">HMPREF9138_00368</name>
</gene>
<evidence type="ECO:0000313" key="2">
    <source>
        <dbReference type="EMBL" id="EHG17040.1"/>
    </source>
</evidence>
<accession>G6AE41</accession>
<dbReference type="PATRIC" id="fig|857291.3.peg.363"/>